<feature type="region of interest" description="Disordered" evidence="1">
    <location>
        <begin position="42"/>
        <end position="80"/>
    </location>
</feature>
<keyword evidence="2" id="KW-0472">Membrane</keyword>
<comment type="caution">
    <text evidence="3">The sequence shown here is derived from an EMBL/GenBank/DDBJ whole genome shotgun (WGS) entry which is preliminary data.</text>
</comment>
<feature type="region of interest" description="Disordered" evidence="1">
    <location>
        <begin position="168"/>
        <end position="195"/>
    </location>
</feature>
<keyword evidence="2" id="KW-1133">Transmembrane helix</keyword>
<evidence type="ECO:0000313" key="4">
    <source>
        <dbReference type="Proteomes" id="UP000635477"/>
    </source>
</evidence>
<gene>
    <name evidence="3" type="ORF">FZEAL_9324</name>
</gene>
<name>A0A8H4UBQ3_9HYPO</name>
<keyword evidence="2" id="KW-0812">Transmembrane</keyword>
<feature type="compositionally biased region" description="Polar residues" evidence="1">
    <location>
        <begin position="65"/>
        <end position="74"/>
    </location>
</feature>
<feature type="compositionally biased region" description="Polar residues" evidence="1">
    <location>
        <begin position="42"/>
        <end position="58"/>
    </location>
</feature>
<reference evidence="3" key="2">
    <citation type="submission" date="2020-05" db="EMBL/GenBank/DDBJ databases">
        <authorList>
            <person name="Kim H.-S."/>
            <person name="Proctor R.H."/>
            <person name="Brown D.W."/>
        </authorList>
    </citation>
    <scope>NUCLEOTIDE SEQUENCE</scope>
    <source>
        <strain evidence="3">NRRL 22465</strain>
    </source>
</reference>
<evidence type="ECO:0000256" key="2">
    <source>
        <dbReference type="SAM" id="Phobius"/>
    </source>
</evidence>
<evidence type="ECO:0000256" key="1">
    <source>
        <dbReference type="SAM" id="MobiDB-lite"/>
    </source>
</evidence>
<evidence type="ECO:0000313" key="3">
    <source>
        <dbReference type="EMBL" id="KAF4973462.1"/>
    </source>
</evidence>
<feature type="compositionally biased region" description="Basic residues" evidence="1">
    <location>
        <begin position="169"/>
        <end position="182"/>
    </location>
</feature>
<proteinExistence type="predicted"/>
<reference evidence="3" key="1">
    <citation type="journal article" date="2020" name="BMC Genomics">
        <title>Correction to: Identification and distribution of gene clusters required for synthesis of sphingolipid metabolism inhibitors in diverse species of the filamentous fungus Fusarium.</title>
        <authorList>
            <person name="Kim H.S."/>
            <person name="Lohmar J.M."/>
            <person name="Busman M."/>
            <person name="Brown D.W."/>
            <person name="Naumann T.A."/>
            <person name="Divon H.H."/>
            <person name="Lysoe E."/>
            <person name="Uhlig S."/>
            <person name="Proctor R.H."/>
        </authorList>
    </citation>
    <scope>NUCLEOTIDE SEQUENCE</scope>
    <source>
        <strain evidence="3">NRRL 22465</strain>
    </source>
</reference>
<accession>A0A8H4UBQ3</accession>
<dbReference type="OrthoDB" id="10665308at2759"/>
<organism evidence="3 4">
    <name type="scientific">Fusarium zealandicum</name>
    <dbReference type="NCBI Taxonomy" id="1053134"/>
    <lineage>
        <taxon>Eukaryota</taxon>
        <taxon>Fungi</taxon>
        <taxon>Dikarya</taxon>
        <taxon>Ascomycota</taxon>
        <taxon>Pezizomycotina</taxon>
        <taxon>Sordariomycetes</taxon>
        <taxon>Hypocreomycetidae</taxon>
        <taxon>Hypocreales</taxon>
        <taxon>Nectriaceae</taxon>
        <taxon>Fusarium</taxon>
        <taxon>Fusarium staphyleae species complex</taxon>
    </lineage>
</organism>
<sequence length="293" mass="33624">MAPITHSQAKFSNLAKGQSLRGLDNQRLDFSNTEPLQNAYSSLTKTFGPSQNIRTTPITRGGRGNSNTITSRATHSLHRRTSSPEIIGVTIGLVLLVTLLGAGLYLWSWKKTQTNVRKKVHKSRKRRERQQYRRARWYRTRTRTSRQRSSHETPLEDYTVYNMSEPEHRHRSHCGHSSHHGQHGSGYDHHHIHLPSDFTGRRRQDHPLNVADGWVPQRPEPALDLPNVWARYRESRSEPPNEMDAPQIHTAYGTDDGLDSMKWKMGYVFNQRGQRGGIVNCPKHGPMPDHDGR</sequence>
<dbReference type="EMBL" id="JABEYC010000856">
    <property type="protein sequence ID" value="KAF4973462.1"/>
    <property type="molecule type" value="Genomic_DNA"/>
</dbReference>
<dbReference type="AlphaFoldDB" id="A0A8H4UBQ3"/>
<dbReference type="Proteomes" id="UP000635477">
    <property type="component" value="Unassembled WGS sequence"/>
</dbReference>
<protein>
    <submittedName>
        <fullName evidence="3">Uncharacterized protein</fullName>
    </submittedName>
</protein>
<feature type="transmembrane region" description="Helical" evidence="2">
    <location>
        <begin position="86"/>
        <end position="109"/>
    </location>
</feature>
<keyword evidence="4" id="KW-1185">Reference proteome</keyword>